<evidence type="ECO:0000256" key="3">
    <source>
        <dbReference type="ARBA" id="ARBA00022574"/>
    </source>
</evidence>
<feature type="repeat" description="WD" evidence="9">
    <location>
        <begin position="117"/>
        <end position="158"/>
    </location>
</feature>
<feature type="region of interest" description="Disordered" evidence="10">
    <location>
        <begin position="676"/>
        <end position="742"/>
    </location>
</feature>
<dbReference type="PROSITE" id="PS50294">
    <property type="entry name" value="WD_REPEATS_REGION"/>
    <property type="match status" value="1"/>
</dbReference>
<protein>
    <recommendedName>
        <fullName evidence="11">CAF1B/HIR1 beta-propeller domain-containing protein</fullName>
    </recommendedName>
</protein>
<gene>
    <name evidence="12" type="ORF">UA08_08170</name>
</gene>
<keyword evidence="4" id="KW-0677">Repeat</keyword>
<evidence type="ECO:0000259" key="11">
    <source>
        <dbReference type="Pfam" id="PF24105"/>
    </source>
</evidence>
<dbReference type="GO" id="GO:0006335">
    <property type="term" value="P:DNA replication-dependent chromatin assembly"/>
    <property type="evidence" value="ECO:0007669"/>
    <property type="project" value="InterPro"/>
</dbReference>
<dbReference type="InterPro" id="IPR001680">
    <property type="entry name" value="WD40_rpt"/>
</dbReference>
<dbReference type="InterPro" id="IPR045145">
    <property type="entry name" value="PTHR15271"/>
</dbReference>
<evidence type="ECO:0000256" key="10">
    <source>
        <dbReference type="SAM" id="MobiDB-lite"/>
    </source>
</evidence>
<comment type="subcellular location">
    <subcellularLocation>
        <location evidence="1">Nucleus</location>
    </subcellularLocation>
</comment>
<dbReference type="InterPro" id="IPR055410">
    <property type="entry name" value="Beta-prop_CAF1B_HIR1"/>
</dbReference>
<feature type="repeat" description="WD" evidence="9">
    <location>
        <begin position="10"/>
        <end position="52"/>
    </location>
</feature>
<dbReference type="SMART" id="SM00320">
    <property type="entry name" value="WD40"/>
    <property type="match status" value="5"/>
</dbReference>
<feature type="compositionally biased region" description="Low complexity" evidence="10">
    <location>
        <begin position="595"/>
        <end position="609"/>
    </location>
</feature>
<evidence type="ECO:0000256" key="8">
    <source>
        <dbReference type="ARBA" id="ARBA00023242"/>
    </source>
</evidence>
<dbReference type="AlphaFoldDB" id="A0A225AQ91"/>
<accession>A0A225AQ91</accession>
<feature type="region of interest" description="Disordered" evidence="10">
    <location>
        <begin position="231"/>
        <end position="307"/>
    </location>
</feature>
<feature type="compositionally biased region" description="Low complexity" evidence="10">
    <location>
        <begin position="287"/>
        <end position="302"/>
    </location>
</feature>
<feature type="domain" description="CAF1B/HIR1 beta-propeller" evidence="11">
    <location>
        <begin position="327"/>
        <end position="553"/>
    </location>
</feature>
<evidence type="ECO:0000313" key="12">
    <source>
        <dbReference type="EMBL" id="OKL56595.1"/>
    </source>
</evidence>
<dbReference type="PANTHER" id="PTHR15271:SF4">
    <property type="entry name" value="CHROMATIN ASSEMBLY FACTOR 1 SUBUNIT B"/>
    <property type="match status" value="1"/>
</dbReference>
<evidence type="ECO:0000256" key="6">
    <source>
        <dbReference type="ARBA" id="ARBA00022853"/>
    </source>
</evidence>
<dbReference type="GO" id="GO:0005634">
    <property type="term" value="C:nucleus"/>
    <property type="evidence" value="ECO:0007669"/>
    <property type="project" value="UniProtKB-SubCell"/>
</dbReference>
<dbReference type="OrthoDB" id="71227at2759"/>
<organism evidence="12 13">
    <name type="scientific">Talaromyces atroroseus</name>
    <dbReference type="NCBI Taxonomy" id="1441469"/>
    <lineage>
        <taxon>Eukaryota</taxon>
        <taxon>Fungi</taxon>
        <taxon>Dikarya</taxon>
        <taxon>Ascomycota</taxon>
        <taxon>Pezizomycotina</taxon>
        <taxon>Eurotiomycetes</taxon>
        <taxon>Eurotiomycetidae</taxon>
        <taxon>Eurotiales</taxon>
        <taxon>Trichocomaceae</taxon>
        <taxon>Talaromyces</taxon>
        <taxon>Talaromyces sect. Trachyspermi</taxon>
    </lineage>
</organism>
<dbReference type="InterPro" id="IPR036322">
    <property type="entry name" value="WD40_repeat_dom_sf"/>
</dbReference>
<evidence type="ECO:0000256" key="4">
    <source>
        <dbReference type="ARBA" id="ARBA00022737"/>
    </source>
</evidence>
<evidence type="ECO:0000313" key="13">
    <source>
        <dbReference type="Proteomes" id="UP000214365"/>
    </source>
</evidence>
<feature type="compositionally biased region" description="Low complexity" evidence="10">
    <location>
        <begin position="461"/>
        <end position="472"/>
    </location>
</feature>
<dbReference type="Pfam" id="PF24105">
    <property type="entry name" value="Beta-prop_CAF1B_HIR1"/>
    <property type="match status" value="2"/>
</dbReference>
<feature type="domain" description="CAF1B/HIR1 beta-propeller" evidence="11">
    <location>
        <begin position="1"/>
        <end position="213"/>
    </location>
</feature>
<dbReference type="STRING" id="1441469.A0A225AQ91"/>
<keyword evidence="3 9" id="KW-0853">WD repeat</keyword>
<feature type="compositionally biased region" description="Polar residues" evidence="10">
    <location>
        <begin position="242"/>
        <end position="257"/>
    </location>
</feature>
<comment type="caution">
    <text evidence="12">The sequence shown here is derived from an EMBL/GenBank/DDBJ whole genome shotgun (WGS) entry which is preliminary data.</text>
</comment>
<dbReference type="GeneID" id="31007926"/>
<keyword evidence="13" id="KW-1185">Reference proteome</keyword>
<evidence type="ECO:0000256" key="2">
    <source>
        <dbReference type="ARBA" id="ARBA00007306"/>
    </source>
</evidence>
<dbReference type="InterPro" id="IPR015943">
    <property type="entry name" value="WD40/YVTN_repeat-like_dom_sf"/>
</dbReference>
<keyword evidence="7" id="KW-0234">DNA repair</keyword>
<dbReference type="EMBL" id="LFMY01000014">
    <property type="protein sequence ID" value="OKL56595.1"/>
    <property type="molecule type" value="Genomic_DNA"/>
</dbReference>
<name>A0A225AQ91_TALAT</name>
<dbReference type="GO" id="GO:0006334">
    <property type="term" value="P:nucleosome assembly"/>
    <property type="evidence" value="ECO:0007669"/>
    <property type="project" value="TreeGrafter"/>
</dbReference>
<feature type="compositionally biased region" description="Polar residues" evidence="10">
    <location>
        <begin position="610"/>
        <end position="623"/>
    </location>
</feature>
<evidence type="ECO:0000256" key="7">
    <source>
        <dbReference type="ARBA" id="ARBA00023204"/>
    </source>
</evidence>
<dbReference type="PANTHER" id="PTHR15271">
    <property type="entry name" value="CHROMATIN ASSEMBLY FACTOR 1 SUBUNIT B"/>
    <property type="match status" value="1"/>
</dbReference>
<dbReference type="RefSeq" id="XP_020116716.1">
    <property type="nucleotide sequence ID" value="XM_020263064.1"/>
</dbReference>
<feature type="repeat" description="WD" evidence="9">
    <location>
        <begin position="59"/>
        <end position="90"/>
    </location>
</feature>
<keyword evidence="6" id="KW-0156">Chromatin regulator</keyword>
<feature type="region of interest" description="Disordered" evidence="10">
    <location>
        <begin position="557"/>
        <end position="633"/>
    </location>
</feature>
<dbReference type="PROSITE" id="PS50082">
    <property type="entry name" value="WD_REPEATS_2"/>
    <property type="match status" value="4"/>
</dbReference>
<evidence type="ECO:0000256" key="9">
    <source>
        <dbReference type="PROSITE-ProRule" id="PRU00221"/>
    </source>
</evidence>
<reference evidence="12" key="1">
    <citation type="submission" date="2015-06" db="EMBL/GenBank/DDBJ databases">
        <title>Talaromyces atroroseus IBT 11181 draft genome.</title>
        <authorList>
            <person name="Rasmussen K.B."/>
            <person name="Rasmussen S."/>
            <person name="Petersen B."/>
            <person name="Sicheritz-Ponten T."/>
            <person name="Mortensen U.H."/>
            <person name="Thrane U."/>
        </authorList>
    </citation>
    <scope>NUCLEOTIDE SEQUENCE [LARGE SCALE GENOMIC DNA]</scope>
    <source>
        <strain evidence="12">IBT 11181</strain>
    </source>
</reference>
<dbReference type="GO" id="GO:0006281">
    <property type="term" value="P:DNA repair"/>
    <property type="evidence" value="ECO:0007669"/>
    <property type="project" value="UniProtKB-KW"/>
</dbReference>
<keyword evidence="8" id="KW-0539">Nucleus</keyword>
<dbReference type="GO" id="GO:0033186">
    <property type="term" value="C:CAF-1 complex"/>
    <property type="evidence" value="ECO:0007669"/>
    <property type="project" value="TreeGrafter"/>
</dbReference>
<comment type="similarity">
    <text evidence="2">Belongs to the WD repeat HIR1 family.</text>
</comment>
<feature type="compositionally biased region" description="Polar residues" evidence="10">
    <location>
        <begin position="711"/>
        <end position="722"/>
    </location>
</feature>
<feature type="compositionally biased region" description="Low complexity" evidence="10">
    <location>
        <begin position="624"/>
        <end position="633"/>
    </location>
</feature>
<feature type="compositionally biased region" description="Low complexity" evidence="10">
    <location>
        <begin position="562"/>
        <end position="577"/>
    </location>
</feature>
<sequence length="742" mass="79153">MKATPLLIAWHNDNAPVYSVHFDPHGKGRFATAGNDNNVRIWKVESMGEERKVSYLSTLIKHTQAVNVVRFSPKGEMLASAGDDGNVLLWVPSELQMTTLGEDHSDDKETWRVKHMCRSSGAEIYDLAWSPDGVFIITGSMDNVARIYNAQTGSILTSHPPVFPANIQKGQMVRQIAEHSHYVQGVAWDPLNEFVATQSSDRSVHIYGLKTKDGQFSLTSHGKFLKMDLPAPVRRVPPGSSPAPTETKMQQTSNTFAIASPAPSTPGTPKTTAMPMDPPPVSHSRRSSFGSSPSIRRSASPAPSLPLPAVKPMEVSSPSLFGGLGVKNANLYANESFTSFFRRLTFTPDGSLLFTPAGQFKTTQASTGDSTKGNEEVINTVYIYTRAGFNKPPIAHLPGHKKPSVAVRCSPIYYTLRQGIRPTSHITLDTSSGDDSFPALPESVVSGNITSHPSMDPPPSSTSDSSKPLASPKTETDASSSSAFALPYRLVYAVATQDAVLIYDTQQQTPLCVVSNLHFATFTDLSWSSDGLTLIMSSSDGFCSTLSFAPGELGQPYPHAIPSSSSNNTPLPTPTHTASPSLAKPNPAPASTGPTGRAGSPARSSSTSSIQTLPTQPNTVINNPTPTLGTVPLVTATNSTQPQVLPLTTPPLTPMPGISHSTTNSFSSTILGKRDIGAASESEKEDAKTSEFGDKEQKPAKKRRIAPTLIAQDSASLASSRGEQTEKQPAEQPAEQTAPTPQ</sequence>
<evidence type="ECO:0000256" key="1">
    <source>
        <dbReference type="ARBA" id="ARBA00004123"/>
    </source>
</evidence>
<feature type="compositionally biased region" description="Basic and acidic residues" evidence="10">
    <location>
        <begin position="676"/>
        <end position="699"/>
    </location>
</feature>
<feature type="compositionally biased region" description="Polar residues" evidence="10">
    <location>
        <begin position="425"/>
        <end position="434"/>
    </location>
</feature>
<feature type="repeat" description="WD" evidence="9">
    <location>
        <begin position="176"/>
        <end position="217"/>
    </location>
</feature>
<evidence type="ECO:0000256" key="5">
    <source>
        <dbReference type="ARBA" id="ARBA00022763"/>
    </source>
</evidence>
<proteinExistence type="inferred from homology"/>
<feature type="region of interest" description="Disordered" evidence="10">
    <location>
        <begin position="425"/>
        <end position="477"/>
    </location>
</feature>
<dbReference type="SUPFAM" id="SSF50978">
    <property type="entry name" value="WD40 repeat-like"/>
    <property type="match status" value="1"/>
</dbReference>
<keyword evidence="5" id="KW-0227">DNA damage</keyword>
<dbReference type="Gene3D" id="2.130.10.10">
    <property type="entry name" value="YVTN repeat-like/Quinoprotein amine dehydrogenase"/>
    <property type="match status" value="3"/>
</dbReference>
<dbReference type="Proteomes" id="UP000214365">
    <property type="component" value="Unassembled WGS sequence"/>
</dbReference>